<keyword evidence="3" id="KW-0378">Hydrolase</keyword>
<dbReference type="PANTHER" id="PTHR43569">
    <property type="entry name" value="AMIDOHYDROLASE"/>
    <property type="match status" value="1"/>
</dbReference>
<keyword evidence="3" id="KW-0614">Plasmid</keyword>
<dbReference type="Pfam" id="PF04909">
    <property type="entry name" value="Amidohydro_2"/>
    <property type="match status" value="1"/>
</dbReference>
<name>A0A0B4X8Z6_9HYPH</name>
<sequence length="318" mass="35849">MTRRYDGPVIDPHHHLWDLGLQRHPWLWKARASGKEMVFGSFAPILRDYGIDDYRADATRQNVVATVHVEAGWSDAYPLEESRWLDGLDRSSGVAHRYIARVPLERPDAIRLLEAEAANPNVVGIRDIVSWHPEAAKSFAPRPNLMGDPAWQAGLAEVTRLGLVFDLMLYPWQMSEALKLVRAFPETLFVLNHGGSPTDRTEDGMALWRRGLRALGGEPNVRLKISDLVAYDNEWTLESLRPVIEHCLDCFGPTRSMFASDFPVAGLHASFDEVYQVFRTVASQLSHEEQRALFFATANDIYRLGIPDPAEAPRGCHV</sequence>
<dbReference type="InterPro" id="IPR006680">
    <property type="entry name" value="Amidohydro-rel"/>
</dbReference>
<dbReference type="InterPro" id="IPR052350">
    <property type="entry name" value="Metallo-dep_Lactonases"/>
</dbReference>
<dbReference type="GO" id="GO:0016787">
    <property type="term" value="F:hydrolase activity"/>
    <property type="evidence" value="ECO:0007669"/>
    <property type="project" value="UniProtKB-KW"/>
</dbReference>
<dbReference type="SUPFAM" id="SSF51556">
    <property type="entry name" value="Metallo-dependent hydrolases"/>
    <property type="match status" value="1"/>
</dbReference>
<geneLocation type="plasmid" evidence="3 4">
    <name>pRgalR602c</name>
</geneLocation>
<comment type="similarity">
    <text evidence="1">Belongs to the metallo-dependent hydrolases superfamily.</text>
</comment>
<accession>A0A0B4X8Z6</accession>
<dbReference type="HOGENOM" id="CLU_044590_3_1_5"/>
<dbReference type="KEGG" id="rga:RGR602_PC00399"/>
<protein>
    <submittedName>
        <fullName evidence="3">Amidohydrolase 2 protein</fullName>
    </submittedName>
</protein>
<organism evidence="3 4">
    <name type="scientific">Rhizobium gallicum bv. gallicum R602sp</name>
    <dbReference type="NCBI Taxonomy" id="1041138"/>
    <lineage>
        <taxon>Bacteria</taxon>
        <taxon>Pseudomonadati</taxon>
        <taxon>Pseudomonadota</taxon>
        <taxon>Alphaproteobacteria</taxon>
        <taxon>Hyphomicrobiales</taxon>
        <taxon>Rhizobiaceae</taxon>
        <taxon>Rhizobium/Agrobacterium group</taxon>
        <taxon>Rhizobium</taxon>
    </lineage>
</organism>
<dbReference type="Proteomes" id="UP000031368">
    <property type="component" value="Plasmid pRgalR602c"/>
</dbReference>
<evidence type="ECO:0000313" key="4">
    <source>
        <dbReference type="Proteomes" id="UP000031368"/>
    </source>
</evidence>
<evidence type="ECO:0000259" key="2">
    <source>
        <dbReference type="Pfam" id="PF04909"/>
    </source>
</evidence>
<dbReference type="RefSeq" id="WP_040114795.1">
    <property type="nucleotide sequence ID" value="NZ_CP006880.1"/>
</dbReference>
<evidence type="ECO:0000256" key="1">
    <source>
        <dbReference type="ARBA" id="ARBA00038310"/>
    </source>
</evidence>
<gene>
    <name evidence="3" type="ORF">RGR602_PC00399</name>
</gene>
<evidence type="ECO:0000313" key="3">
    <source>
        <dbReference type="EMBL" id="AJD44439.1"/>
    </source>
</evidence>
<keyword evidence="4" id="KW-1185">Reference proteome</keyword>
<dbReference type="Gene3D" id="3.20.20.140">
    <property type="entry name" value="Metal-dependent hydrolases"/>
    <property type="match status" value="1"/>
</dbReference>
<feature type="domain" description="Amidohydrolase-related" evidence="2">
    <location>
        <begin position="10"/>
        <end position="304"/>
    </location>
</feature>
<dbReference type="AlphaFoldDB" id="A0A0B4X8Z6"/>
<dbReference type="EMBL" id="CP006880">
    <property type="protein sequence ID" value="AJD44439.1"/>
    <property type="molecule type" value="Genomic_DNA"/>
</dbReference>
<reference evidence="3 4" key="1">
    <citation type="submission" date="2013-11" db="EMBL/GenBank/DDBJ databases">
        <title>Complete genome sequence of Rhizobium gallicum bv. gallicum R602.</title>
        <authorList>
            <person name="Bustos P."/>
            <person name="Santamaria R.I."/>
            <person name="Lozano L."/>
            <person name="Acosta J.L."/>
            <person name="Ormeno-Orrillo E."/>
            <person name="Rogel M.A."/>
            <person name="Romero D."/>
            <person name="Cevallos M.A."/>
            <person name="Martinez-Romero E."/>
            <person name="Gonzalez V."/>
        </authorList>
    </citation>
    <scope>NUCLEOTIDE SEQUENCE [LARGE SCALE GENOMIC DNA]</scope>
    <source>
        <strain evidence="3 4">R602</strain>
        <plasmid evidence="3 4">pRgalR602c</plasmid>
    </source>
</reference>
<proteinExistence type="inferred from homology"/>
<dbReference type="InterPro" id="IPR032466">
    <property type="entry name" value="Metal_Hydrolase"/>
</dbReference>
<dbReference type="PANTHER" id="PTHR43569:SF1">
    <property type="entry name" value="BLL3371 PROTEIN"/>
    <property type="match status" value="1"/>
</dbReference>